<evidence type="ECO:0000313" key="2">
    <source>
        <dbReference type="Proteomes" id="UP000054007"/>
    </source>
</evidence>
<gene>
    <name evidence="1" type="ORF">CYLTODRAFT_488021</name>
</gene>
<evidence type="ECO:0000313" key="1">
    <source>
        <dbReference type="EMBL" id="KIY70476.1"/>
    </source>
</evidence>
<reference evidence="1 2" key="1">
    <citation type="journal article" date="2015" name="Fungal Genet. Biol.">
        <title>Evolution of novel wood decay mechanisms in Agaricales revealed by the genome sequences of Fistulina hepatica and Cylindrobasidium torrendii.</title>
        <authorList>
            <person name="Floudas D."/>
            <person name="Held B.W."/>
            <person name="Riley R."/>
            <person name="Nagy L.G."/>
            <person name="Koehler G."/>
            <person name="Ransdell A.S."/>
            <person name="Younus H."/>
            <person name="Chow J."/>
            <person name="Chiniquy J."/>
            <person name="Lipzen A."/>
            <person name="Tritt A."/>
            <person name="Sun H."/>
            <person name="Haridas S."/>
            <person name="LaButti K."/>
            <person name="Ohm R.A."/>
            <person name="Kues U."/>
            <person name="Blanchette R.A."/>
            <person name="Grigoriev I.V."/>
            <person name="Minto R.E."/>
            <person name="Hibbett D.S."/>
        </authorList>
    </citation>
    <scope>NUCLEOTIDE SEQUENCE [LARGE SCALE GENOMIC DNA]</scope>
    <source>
        <strain evidence="1 2">FP15055 ss-10</strain>
    </source>
</reference>
<dbReference type="Proteomes" id="UP000054007">
    <property type="component" value="Unassembled WGS sequence"/>
</dbReference>
<protein>
    <submittedName>
        <fullName evidence="1">Uncharacterized protein</fullName>
    </submittedName>
</protein>
<organism evidence="1 2">
    <name type="scientific">Cylindrobasidium torrendii FP15055 ss-10</name>
    <dbReference type="NCBI Taxonomy" id="1314674"/>
    <lineage>
        <taxon>Eukaryota</taxon>
        <taxon>Fungi</taxon>
        <taxon>Dikarya</taxon>
        <taxon>Basidiomycota</taxon>
        <taxon>Agaricomycotina</taxon>
        <taxon>Agaricomycetes</taxon>
        <taxon>Agaricomycetidae</taxon>
        <taxon>Agaricales</taxon>
        <taxon>Marasmiineae</taxon>
        <taxon>Physalacriaceae</taxon>
        <taxon>Cylindrobasidium</taxon>
    </lineage>
</organism>
<name>A0A0D7BLJ3_9AGAR</name>
<accession>A0A0D7BLJ3</accession>
<dbReference type="AlphaFoldDB" id="A0A0D7BLJ3"/>
<proteinExistence type="predicted"/>
<dbReference type="EMBL" id="KN880467">
    <property type="protein sequence ID" value="KIY70476.1"/>
    <property type="molecule type" value="Genomic_DNA"/>
</dbReference>
<sequence>MAAIYTEDCISLSPHFTEPTPMTIERSGVEYMLEFASSTGIGRARLAELLDSPSNTIHIQPNLIFAFKSRKISFVPIPSTVASMADLYNHNYTSADEERRCMDDITELKSPLFRFNIAKFNYPGLPHLSRSMPVYTKHPFTGHVTKHVAPYSDLPIFKTKTAHASLLVLAALSSRIAFNLIGSSCDPWRTLAFKQRPVSRDLLHPNSSRISQPVVSSRKRKAITGSDQATCVPSAVVSSSPLLKKRCIGPRVPSTCAVEAKRFHPMQTRLAAVRSGHQY</sequence>
<keyword evidence="2" id="KW-1185">Reference proteome</keyword>